<feature type="transmembrane region" description="Helical" evidence="1">
    <location>
        <begin position="12"/>
        <end position="30"/>
    </location>
</feature>
<protein>
    <submittedName>
        <fullName evidence="2">Stage II sporulation protein M</fullName>
    </submittedName>
</protein>
<dbReference type="EMBL" id="CP136521">
    <property type="protein sequence ID" value="WOD44244.1"/>
    <property type="molecule type" value="Genomic_DNA"/>
</dbReference>
<dbReference type="Proteomes" id="UP001302486">
    <property type="component" value="Chromosome"/>
</dbReference>
<keyword evidence="1" id="KW-0812">Transmembrane</keyword>
<sequence>MEEQKHSFKLSKVNWIFALIIIGISALFFLRKDGINAFSLGYLAGSIVTAGLIPLIIAFIVWLIRGKKKFAGTYTFNIVLVFMTFGMITEIGEISKEKSEGVEAISNSVSELKGKINNEEDVVTAFKEHSTNVDDGLSKLIRNSTGNEQEVYINLRKFTRINNAVMIDWQSSYDSVMSPRILDYGVLKNSNEYDYQIGVLENYKSQSIKYKKHFENRISIIADLFKNIPKENQTLKGVMKGITKQDSIQMPIFKPFIKSHLSYSENLIELVDFLEKNKMQWIYENDELIFDNTELENKYLEIIDNVAKDEENINILSDKLIDVM</sequence>
<dbReference type="RefSeq" id="WP_316983917.1">
    <property type="nucleotide sequence ID" value="NZ_CP136521.1"/>
</dbReference>
<feature type="transmembrane region" description="Helical" evidence="1">
    <location>
        <begin position="71"/>
        <end position="89"/>
    </location>
</feature>
<evidence type="ECO:0000313" key="3">
    <source>
        <dbReference type="Proteomes" id="UP001302486"/>
    </source>
</evidence>
<feature type="transmembrane region" description="Helical" evidence="1">
    <location>
        <begin position="42"/>
        <end position="64"/>
    </location>
</feature>
<gene>
    <name evidence="2" type="ORF">RNZ46_03035</name>
</gene>
<keyword evidence="1" id="KW-0472">Membrane</keyword>
<keyword evidence="3" id="KW-1185">Reference proteome</keyword>
<reference evidence="3" key="1">
    <citation type="submission" date="2024-06" db="EMBL/GenBank/DDBJ databases">
        <title>Hwangdonia haimaensis gen. nov., sp. nov., a member of the family Flavobacteriaceae isolated from the haima cold seep.</title>
        <authorList>
            <person name="Li J."/>
        </authorList>
    </citation>
    <scope>NUCLEOTIDE SEQUENCE [LARGE SCALE GENOMIC DNA]</scope>
    <source>
        <strain evidence="3">SCSIO 19198</strain>
    </source>
</reference>
<organism evidence="2 3">
    <name type="scientific">Hwangdonia lutea</name>
    <dbReference type="NCBI Taxonomy" id="3075823"/>
    <lineage>
        <taxon>Bacteria</taxon>
        <taxon>Pseudomonadati</taxon>
        <taxon>Bacteroidota</taxon>
        <taxon>Flavobacteriia</taxon>
        <taxon>Flavobacteriales</taxon>
        <taxon>Flavobacteriaceae</taxon>
        <taxon>Hwangdonia</taxon>
    </lineage>
</organism>
<keyword evidence="1" id="KW-1133">Transmembrane helix</keyword>
<dbReference type="KEGG" id="hws:RNZ46_03035"/>
<accession>A0AA97EMH7</accession>
<evidence type="ECO:0000313" key="2">
    <source>
        <dbReference type="EMBL" id="WOD44244.1"/>
    </source>
</evidence>
<dbReference type="AlphaFoldDB" id="A0AA97EMH7"/>
<name>A0AA97EMH7_9FLAO</name>
<evidence type="ECO:0000256" key="1">
    <source>
        <dbReference type="SAM" id="Phobius"/>
    </source>
</evidence>
<proteinExistence type="predicted"/>